<dbReference type="OrthoDB" id="5835829at2759"/>
<organism evidence="2 3">
    <name type="scientific">Spodoptera litura</name>
    <name type="common">Asian cotton leafworm</name>
    <dbReference type="NCBI Taxonomy" id="69820"/>
    <lineage>
        <taxon>Eukaryota</taxon>
        <taxon>Metazoa</taxon>
        <taxon>Ecdysozoa</taxon>
        <taxon>Arthropoda</taxon>
        <taxon>Hexapoda</taxon>
        <taxon>Insecta</taxon>
        <taxon>Pterygota</taxon>
        <taxon>Neoptera</taxon>
        <taxon>Endopterygota</taxon>
        <taxon>Lepidoptera</taxon>
        <taxon>Glossata</taxon>
        <taxon>Ditrysia</taxon>
        <taxon>Noctuoidea</taxon>
        <taxon>Noctuidae</taxon>
        <taxon>Amphipyrinae</taxon>
        <taxon>Spodoptera</taxon>
    </lineage>
</organism>
<protein>
    <submittedName>
        <fullName evidence="3">Uncharacterized protein LOC111363235</fullName>
    </submittedName>
</protein>
<dbReference type="GeneID" id="111363235"/>
<dbReference type="KEGG" id="sliu:111363235"/>
<feature type="chain" id="PRO_5039899597" evidence="1">
    <location>
        <begin position="21"/>
        <end position="148"/>
    </location>
</feature>
<keyword evidence="2" id="KW-1185">Reference proteome</keyword>
<dbReference type="Proteomes" id="UP000301870">
    <property type="component" value="Unplaced"/>
</dbReference>
<reference evidence="3" key="1">
    <citation type="submission" date="2025-08" db="UniProtKB">
        <authorList>
            <consortium name="RefSeq"/>
        </authorList>
    </citation>
    <scope>IDENTIFICATION</scope>
    <source>
        <strain evidence="3">Ishihara</strain>
        <tissue evidence="3">Whole body</tissue>
    </source>
</reference>
<dbReference type="AlphaFoldDB" id="A0A9J7EQB3"/>
<feature type="signal peptide" evidence="1">
    <location>
        <begin position="1"/>
        <end position="20"/>
    </location>
</feature>
<keyword evidence="1" id="KW-0732">Signal</keyword>
<gene>
    <name evidence="3" type="primary">LOC111363235</name>
</gene>
<dbReference type="RefSeq" id="XP_022835812.1">
    <property type="nucleotide sequence ID" value="XM_022980044.1"/>
</dbReference>
<dbReference type="SUPFAM" id="SSF53756">
    <property type="entry name" value="UDP-Glycosyltransferase/glycogen phosphorylase"/>
    <property type="match status" value="1"/>
</dbReference>
<proteinExistence type="predicted"/>
<sequence>MEKLRYLLFFVVLSLCTCDAYKILVVFSNPNPSHGILGDNMVKHLLSAGHEVTYITPYIETLKNKTKAHLVDVGNTHKILEVAKDIMDLKQILEGAVESPDFKLMFELVSTIGDMTLSNPNVQKLLRDPKQKFDVIIAEFMFNELFST</sequence>
<feature type="non-terminal residue" evidence="3">
    <location>
        <position position="148"/>
    </location>
</feature>
<accession>A0A9J7EQB3</accession>
<name>A0A9J7EQB3_SPOLT</name>
<evidence type="ECO:0000313" key="2">
    <source>
        <dbReference type="Proteomes" id="UP000301870"/>
    </source>
</evidence>
<evidence type="ECO:0000256" key="1">
    <source>
        <dbReference type="SAM" id="SignalP"/>
    </source>
</evidence>
<evidence type="ECO:0000313" key="3">
    <source>
        <dbReference type="RefSeq" id="XP_022835812.1"/>
    </source>
</evidence>